<sequence length="70" mass="8099">MSTVLNMAKKALALLGEQIYKCPSCGYGLTVESQVVRERSDYYVVERVLRCRKCGVRIRQMVYLNKINPR</sequence>
<dbReference type="AlphaFoldDB" id="A8MCH8"/>
<dbReference type="Proteomes" id="UP000001137">
    <property type="component" value="Chromosome"/>
</dbReference>
<organism evidence="1 2">
    <name type="scientific">Caldivirga maquilingensis (strain ATCC 700844 / DSM 13496 / JCM 10307 / IC-167)</name>
    <dbReference type="NCBI Taxonomy" id="397948"/>
    <lineage>
        <taxon>Archaea</taxon>
        <taxon>Thermoproteota</taxon>
        <taxon>Thermoprotei</taxon>
        <taxon>Thermoproteales</taxon>
        <taxon>Thermoproteaceae</taxon>
        <taxon>Caldivirga</taxon>
    </lineage>
</organism>
<gene>
    <name evidence="1" type="ordered locus">Cmaq_0644</name>
</gene>
<dbReference type="OrthoDB" id="25143at2157"/>
<name>A8MCH8_CALMQ</name>
<dbReference type="GeneID" id="5708895"/>
<reference evidence="1 2" key="1">
    <citation type="submission" date="2007-10" db="EMBL/GenBank/DDBJ databases">
        <title>Complete sequence of Caldivirga maquilingensis IC-167.</title>
        <authorList>
            <consortium name="US DOE Joint Genome Institute"/>
            <person name="Copeland A."/>
            <person name="Lucas S."/>
            <person name="Lapidus A."/>
            <person name="Barry K."/>
            <person name="Glavina del Rio T."/>
            <person name="Dalin E."/>
            <person name="Tice H."/>
            <person name="Pitluck S."/>
            <person name="Saunders E."/>
            <person name="Brettin T."/>
            <person name="Bruce D."/>
            <person name="Detter J.C."/>
            <person name="Han C."/>
            <person name="Schmutz J."/>
            <person name="Larimer F."/>
            <person name="Land M."/>
            <person name="Hauser L."/>
            <person name="Kyrpides N."/>
            <person name="Ivanova N."/>
            <person name="Biddle J.F."/>
            <person name="Zhang Z."/>
            <person name="Fitz-Gibbon S.T."/>
            <person name="Lowe T.M."/>
            <person name="Saltikov C."/>
            <person name="House C.H."/>
            <person name="Richardson P."/>
        </authorList>
    </citation>
    <scope>NUCLEOTIDE SEQUENCE [LARGE SCALE GENOMIC DNA]</scope>
    <source>
        <strain evidence="2">ATCC 700844 / DSM 13496 / JCM 10307 / IC-167</strain>
    </source>
</reference>
<dbReference type="eggNOG" id="arCOG10122">
    <property type="taxonomic scope" value="Archaea"/>
</dbReference>
<evidence type="ECO:0000313" key="2">
    <source>
        <dbReference type="Proteomes" id="UP000001137"/>
    </source>
</evidence>
<dbReference type="RefSeq" id="WP_012185704.1">
    <property type="nucleotide sequence ID" value="NC_009954.1"/>
</dbReference>
<evidence type="ECO:0000313" key="1">
    <source>
        <dbReference type="EMBL" id="ABW01484.1"/>
    </source>
</evidence>
<dbReference type="EMBL" id="CP000852">
    <property type="protein sequence ID" value="ABW01484.1"/>
    <property type="molecule type" value="Genomic_DNA"/>
</dbReference>
<dbReference type="KEGG" id="cma:Cmaq_0644"/>
<dbReference type="HOGENOM" id="CLU_2747946_0_0_2"/>
<proteinExistence type="predicted"/>
<protein>
    <submittedName>
        <fullName evidence="1">Uncharacterized protein</fullName>
    </submittedName>
</protein>
<accession>A8MCH8</accession>
<keyword evidence="2" id="KW-1185">Reference proteome</keyword>